<reference evidence="2 3" key="1">
    <citation type="journal article" date="2019" name="Front. Microbiol.">
        <title>Thermoanaerosceptrum fracticalcis gen. nov. sp. nov., a Novel Fumarate-Fermenting Microorganism From a Deep Fractured Carbonate Aquifer of the US Great Basin.</title>
        <authorList>
            <person name="Hamilton-Brehm S.D."/>
            <person name="Stewart L.E."/>
            <person name="Zavarin M."/>
            <person name="Caldwell M."/>
            <person name="Lawson P.A."/>
            <person name="Onstott T.C."/>
            <person name="Grzymski J."/>
            <person name="Neveux I."/>
            <person name="Lollar B.S."/>
            <person name="Russell C.E."/>
            <person name="Moser D.P."/>
        </authorList>
    </citation>
    <scope>NUCLEOTIDE SEQUENCE [LARGE SCALE GENOMIC DNA]</scope>
    <source>
        <strain evidence="2 3">DRI-13</strain>
    </source>
</reference>
<evidence type="ECO:0000259" key="1">
    <source>
        <dbReference type="Pfam" id="PF20472"/>
    </source>
</evidence>
<gene>
    <name evidence="2" type="ORF">BR63_03065</name>
</gene>
<accession>A0A7G6DZX6</accession>
<name>A0A7G6DZX6_THEFR</name>
<proteinExistence type="predicted"/>
<keyword evidence="3" id="KW-1185">Reference proteome</keyword>
<organism evidence="2 3">
    <name type="scientific">Thermanaerosceptrum fracticalcis</name>
    <dbReference type="NCBI Taxonomy" id="1712410"/>
    <lineage>
        <taxon>Bacteria</taxon>
        <taxon>Bacillati</taxon>
        <taxon>Bacillota</taxon>
        <taxon>Clostridia</taxon>
        <taxon>Eubacteriales</taxon>
        <taxon>Peptococcaceae</taxon>
        <taxon>Thermanaerosceptrum</taxon>
    </lineage>
</organism>
<sequence>MDMSSQGGHANSTGGTLEKSVVGALTSKGFQVVPYRKWIKCPKNYGNELLLTNAPYKTIYNHSGNSEFLLLSNKYNMRIRIECKWQQSAGSVDEKFPYLYLNAVEVMPEAEIIIIVDGGGYKKGAVEWLKSAAAEKKYIKTNNPKKIRIMNLSEFLVWVNTTFR</sequence>
<evidence type="ECO:0000313" key="2">
    <source>
        <dbReference type="EMBL" id="QNB45380.1"/>
    </source>
</evidence>
<dbReference type="Proteomes" id="UP000515847">
    <property type="component" value="Chromosome"/>
</dbReference>
<dbReference type="AlphaFoldDB" id="A0A7G6DZX6"/>
<dbReference type="KEGG" id="tfr:BR63_03065"/>
<feature type="domain" description="PD-(D/E)XK nuclease" evidence="1">
    <location>
        <begin position="10"/>
        <end position="163"/>
    </location>
</feature>
<keyword evidence="2" id="KW-0808">Transferase</keyword>
<dbReference type="InterPro" id="IPR046821">
    <property type="entry name" value="PDDEXK_11"/>
</dbReference>
<keyword evidence="2" id="KW-0418">Kinase</keyword>
<dbReference type="Pfam" id="PF20472">
    <property type="entry name" value="PDDEXK_11"/>
    <property type="match status" value="1"/>
</dbReference>
<dbReference type="EMBL" id="CP045798">
    <property type="protein sequence ID" value="QNB45380.1"/>
    <property type="molecule type" value="Genomic_DNA"/>
</dbReference>
<dbReference type="GO" id="GO:0016301">
    <property type="term" value="F:kinase activity"/>
    <property type="evidence" value="ECO:0007669"/>
    <property type="project" value="UniProtKB-KW"/>
</dbReference>
<protein>
    <submittedName>
        <fullName evidence="2">4-diphosphocytidyl-2C-methyl-D-erythritol kinase</fullName>
    </submittedName>
</protein>
<evidence type="ECO:0000313" key="3">
    <source>
        <dbReference type="Proteomes" id="UP000515847"/>
    </source>
</evidence>